<protein>
    <submittedName>
        <fullName evidence="5">ABC transporter, ATP-binding protein</fullName>
    </submittedName>
</protein>
<comment type="caution">
    <text evidence="5">The sequence shown here is derived from an EMBL/GenBank/DDBJ whole genome shotgun (WGS) entry which is preliminary data.</text>
</comment>
<keyword evidence="2" id="KW-0547">Nucleotide-binding</keyword>
<dbReference type="NCBIfam" id="TIGR01727">
    <property type="entry name" value="oligo_HPY"/>
    <property type="match status" value="1"/>
</dbReference>
<feature type="non-terminal residue" evidence="5">
    <location>
        <position position="1"/>
    </location>
</feature>
<name>A0A0G0V991_9BACT</name>
<dbReference type="PANTHER" id="PTHR43067:SF3">
    <property type="entry name" value="MALTOSE ABC TRANSPORTER, ATP-BINDING PROTEIN"/>
    <property type="match status" value="1"/>
</dbReference>
<evidence type="ECO:0000313" key="6">
    <source>
        <dbReference type="Proteomes" id="UP000034746"/>
    </source>
</evidence>
<keyword evidence="1" id="KW-0813">Transport</keyword>
<dbReference type="InterPro" id="IPR027417">
    <property type="entry name" value="P-loop_NTPase"/>
</dbReference>
<proteinExistence type="predicted"/>
<dbReference type="InterPro" id="IPR013563">
    <property type="entry name" value="Oligopep_ABC_C"/>
</dbReference>
<dbReference type="EMBL" id="LCAU01000034">
    <property type="protein sequence ID" value="KKR96246.1"/>
    <property type="molecule type" value="Genomic_DNA"/>
</dbReference>
<dbReference type="AlphaFoldDB" id="A0A0G0V991"/>
<dbReference type="GO" id="GO:0015833">
    <property type="term" value="P:peptide transport"/>
    <property type="evidence" value="ECO:0007669"/>
    <property type="project" value="InterPro"/>
</dbReference>
<feature type="domain" description="Oligopeptide/dipeptide ABC transporter C-terminal" evidence="4">
    <location>
        <begin position="1"/>
        <end position="58"/>
    </location>
</feature>
<accession>A0A0G0V991</accession>
<evidence type="ECO:0000256" key="3">
    <source>
        <dbReference type="ARBA" id="ARBA00022840"/>
    </source>
</evidence>
<evidence type="ECO:0000256" key="1">
    <source>
        <dbReference type="ARBA" id="ARBA00022448"/>
    </source>
</evidence>
<reference evidence="5 6" key="1">
    <citation type="journal article" date="2015" name="Nature">
        <title>rRNA introns, odd ribosomes, and small enigmatic genomes across a large radiation of phyla.</title>
        <authorList>
            <person name="Brown C.T."/>
            <person name="Hug L.A."/>
            <person name="Thomas B.C."/>
            <person name="Sharon I."/>
            <person name="Castelle C.J."/>
            <person name="Singh A."/>
            <person name="Wilkins M.J."/>
            <person name="Williams K.H."/>
            <person name="Banfield J.F."/>
        </authorList>
    </citation>
    <scope>NUCLEOTIDE SEQUENCE [LARGE SCALE GENOMIC DNA]</scope>
</reference>
<organism evidence="5 6">
    <name type="scientific">Candidatus Uhrbacteria bacterium GW2011_GWF2_41_16</name>
    <dbReference type="NCBI Taxonomy" id="1618997"/>
    <lineage>
        <taxon>Bacteria</taxon>
        <taxon>Candidatus Uhriibacteriota</taxon>
    </lineage>
</organism>
<evidence type="ECO:0000256" key="2">
    <source>
        <dbReference type="ARBA" id="ARBA00022741"/>
    </source>
</evidence>
<gene>
    <name evidence="5" type="ORF">UU48_C0034G0008</name>
</gene>
<dbReference type="Gene3D" id="3.40.50.300">
    <property type="entry name" value="P-loop containing nucleotide triphosphate hydrolases"/>
    <property type="match status" value="1"/>
</dbReference>
<evidence type="ECO:0000313" key="5">
    <source>
        <dbReference type="EMBL" id="KKR96246.1"/>
    </source>
</evidence>
<dbReference type="Proteomes" id="UP000034746">
    <property type="component" value="Unassembled WGS sequence"/>
</dbReference>
<evidence type="ECO:0000259" key="4">
    <source>
        <dbReference type="Pfam" id="PF08352"/>
    </source>
</evidence>
<dbReference type="GO" id="GO:0005524">
    <property type="term" value="F:ATP binding"/>
    <property type="evidence" value="ECO:0007669"/>
    <property type="project" value="UniProtKB-KW"/>
</dbReference>
<dbReference type="Pfam" id="PF08352">
    <property type="entry name" value="oligo_HPY"/>
    <property type="match status" value="1"/>
</dbReference>
<dbReference type="PATRIC" id="fig|1618997.3.peg.1236"/>
<keyword evidence="3 5" id="KW-0067">ATP-binding</keyword>
<sequence>LFANPLHPYTIGLLESIPRFGEVKEDRLRTIKGAVPKLSELPAGCKFNPRCKYIIEKCNNAEPELIDTGGGHLVRCWVDLNKSKSK</sequence>
<dbReference type="PANTHER" id="PTHR43067">
    <property type="entry name" value="OLIGOPEPTIDE/DIPEPTIDE ABC TRANSPORTER, ATPASE SUBUNIT"/>
    <property type="match status" value="1"/>
</dbReference>